<keyword evidence="7" id="KW-0811">Translocation</keyword>
<comment type="caution">
    <text evidence="10">The sequence shown here is derived from an EMBL/GenBank/DDBJ whole genome shotgun (WGS) entry which is preliminary data.</text>
</comment>
<dbReference type="GO" id="GO:0006605">
    <property type="term" value="P:protein targeting"/>
    <property type="evidence" value="ECO:0007669"/>
    <property type="project" value="InterPro"/>
</dbReference>
<dbReference type="InterPro" id="IPR005807">
    <property type="entry name" value="SecE_bac"/>
</dbReference>
<evidence type="ECO:0000313" key="11">
    <source>
        <dbReference type="Proteomes" id="UP000177885"/>
    </source>
</evidence>
<keyword evidence="3" id="KW-1003">Cell membrane</keyword>
<organism evidence="10 11">
    <name type="scientific">Candidatus Uhrbacteria bacterium RIFCSPHIGHO2_01_FULL_63_20</name>
    <dbReference type="NCBI Taxonomy" id="1802385"/>
    <lineage>
        <taxon>Bacteria</taxon>
        <taxon>Candidatus Uhriibacteriota</taxon>
    </lineage>
</organism>
<evidence type="ECO:0000256" key="3">
    <source>
        <dbReference type="ARBA" id="ARBA00022475"/>
    </source>
</evidence>
<feature type="transmembrane region" description="Helical" evidence="9">
    <location>
        <begin position="40"/>
        <end position="62"/>
    </location>
</feature>
<evidence type="ECO:0000256" key="6">
    <source>
        <dbReference type="ARBA" id="ARBA00022989"/>
    </source>
</evidence>
<dbReference type="STRING" id="1802385.A2856_03085"/>
<name>A0A1F7TME8_9BACT</name>
<evidence type="ECO:0000313" key="10">
    <source>
        <dbReference type="EMBL" id="OGL66724.1"/>
    </source>
</evidence>
<dbReference type="GO" id="GO:0008320">
    <property type="term" value="F:protein transmembrane transporter activity"/>
    <property type="evidence" value="ECO:0007669"/>
    <property type="project" value="InterPro"/>
</dbReference>
<accession>A0A1F7TME8</accession>
<evidence type="ECO:0000256" key="2">
    <source>
        <dbReference type="ARBA" id="ARBA00022448"/>
    </source>
</evidence>
<protein>
    <submittedName>
        <fullName evidence="10">Preprotein translocase subunit SecE</fullName>
    </submittedName>
</protein>
<proteinExistence type="predicted"/>
<keyword evidence="4 9" id="KW-0812">Transmembrane</keyword>
<dbReference type="Pfam" id="PF00584">
    <property type="entry name" value="SecE"/>
    <property type="match status" value="1"/>
</dbReference>
<dbReference type="GO" id="GO:0043952">
    <property type="term" value="P:protein transport by the Sec complex"/>
    <property type="evidence" value="ECO:0007669"/>
    <property type="project" value="TreeGrafter"/>
</dbReference>
<dbReference type="NCBIfam" id="TIGR00964">
    <property type="entry name" value="secE_bact"/>
    <property type="match status" value="1"/>
</dbReference>
<evidence type="ECO:0000256" key="5">
    <source>
        <dbReference type="ARBA" id="ARBA00022927"/>
    </source>
</evidence>
<keyword evidence="6 9" id="KW-1133">Transmembrane helix</keyword>
<evidence type="ECO:0000256" key="9">
    <source>
        <dbReference type="SAM" id="Phobius"/>
    </source>
</evidence>
<reference evidence="10 11" key="1">
    <citation type="journal article" date="2016" name="Nat. Commun.">
        <title>Thousands of microbial genomes shed light on interconnected biogeochemical processes in an aquifer system.</title>
        <authorList>
            <person name="Anantharaman K."/>
            <person name="Brown C.T."/>
            <person name="Hug L.A."/>
            <person name="Sharon I."/>
            <person name="Castelle C.J."/>
            <person name="Probst A.J."/>
            <person name="Thomas B.C."/>
            <person name="Singh A."/>
            <person name="Wilkins M.J."/>
            <person name="Karaoz U."/>
            <person name="Brodie E.L."/>
            <person name="Williams K.H."/>
            <person name="Hubbard S.S."/>
            <person name="Banfield J.F."/>
        </authorList>
    </citation>
    <scope>NUCLEOTIDE SEQUENCE [LARGE SCALE GENOMIC DNA]</scope>
</reference>
<sequence length="74" mass="8269">MEAIAAKTRNPVIWFLRYLREAKEELEKVAWPSRADVVRYSALVIVVGVALAAAFAALDWALSLGLEQLIRLSK</sequence>
<dbReference type="Gene3D" id="1.20.5.1030">
    <property type="entry name" value="Preprotein translocase secy subunit"/>
    <property type="match status" value="1"/>
</dbReference>
<dbReference type="GO" id="GO:0006886">
    <property type="term" value="P:intracellular protein transport"/>
    <property type="evidence" value="ECO:0007669"/>
    <property type="project" value="InterPro"/>
</dbReference>
<dbReference type="EMBL" id="MGDT01000006">
    <property type="protein sequence ID" value="OGL66724.1"/>
    <property type="molecule type" value="Genomic_DNA"/>
</dbReference>
<evidence type="ECO:0000256" key="1">
    <source>
        <dbReference type="ARBA" id="ARBA00004370"/>
    </source>
</evidence>
<evidence type="ECO:0000256" key="8">
    <source>
        <dbReference type="ARBA" id="ARBA00023136"/>
    </source>
</evidence>
<dbReference type="AlphaFoldDB" id="A0A1F7TME8"/>
<evidence type="ECO:0000256" key="7">
    <source>
        <dbReference type="ARBA" id="ARBA00023010"/>
    </source>
</evidence>
<dbReference type="PANTHER" id="PTHR33910:SF1">
    <property type="entry name" value="PROTEIN TRANSLOCASE SUBUNIT SECE"/>
    <property type="match status" value="1"/>
</dbReference>
<dbReference type="InterPro" id="IPR038379">
    <property type="entry name" value="SecE_sf"/>
</dbReference>
<keyword evidence="8 9" id="KW-0472">Membrane</keyword>
<dbReference type="GO" id="GO:0005886">
    <property type="term" value="C:plasma membrane"/>
    <property type="evidence" value="ECO:0007669"/>
    <property type="project" value="TreeGrafter"/>
</dbReference>
<keyword evidence="2" id="KW-0813">Transport</keyword>
<dbReference type="PANTHER" id="PTHR33910">
    <property type="entry name" value="PROTEIN TRANSLOCASE SUBUNIT SECE"/>
    <property type="match status" value="1"/>
</dbReference>
<dbReference type="Proteomes" id="UP000177885">
    <property type="component" value="Unassembled WGS sequence"/>
</dbReference>
<gene>
    <name evidence="10" type="ORF">A2856_03085</name>
</gene>
<dbReference type="InterPro" id="IPR001901">
    <property type="entry name" value="Translocase_SecE/Sec61-g"/>
</dbReference>
<keyword evidence="5" id="KW-0653">Protein transport</keyword>
<evidence type="ECO:0000256" key="4">
    <source>
        <dbReference type="ARBA" id="ARBA00022692"/>
    </source>
</evidence>
<comment type="subcellular location">
    <subcellularLocation>
        <location evidence="1">Membrane</location>
    </subcellularLocation>
</comment>
<dbReference type="GO" id="GO:0009306">
    <property type="term" value="P:protein secretion"/>
    <property type="evidence" value="ECO:0007669"/>
    <property type="project" value="InterPro"/>
</dbReference>